<protein>
    <recommendedName>
        <fullName evidence="2">Transcriptional regulatory protein RXT2 N-terminal domain-containing protein</fullName>
    </recommendedName>
</protein>
<organism evidence="3 4">
    <name type="scientific">Lepraria neglecta</name>
    <dbReference type="NCBI Taxonomy" id="209136"/>
    <lineage>
        <taxon>Eukaryota</taxon>
        <taxon>Fungi</taxon>
        <taxon>Dikarya</taxon>
        <taxon>Ascomycota</taxon>
        <taxon>Pezizomycotina</taxon>
        <taxon>Lecanoromycetes</taxon>
        <taxon>OSLEUM clade</taxon>
        <taxon>Lecanoromycetidae</taxon>
        <taxon>Lecanorales</taxon>
        <taxon>Lecanorineae</taxon>
        <taxon>Stereocaulaceae</taxon>
        <taxon>Lepraria</taxon>
    </lineage>
</organism>
<comment type="caution">
    <text evidence="3">The sequence shown here is derived from an EMBL/GenBank/DDBJ whole genome shotgun (WGS) entry which is preliminary data.</text>
</comment>
<name>A0AAD9ZGR8_9LECA</name>
<feature type="compositionally biased region" description="Basic and acidic residues" evidence="1">
    <location>
        <begin position="304"/>
        <end position="316"/>
    </location>
</feature>
<feature type="compositionally biased region" description="Polar residues" evidence="1">
    <location>
        <begin position="256"/>
        <end position="272"/>
    </location>
</feature>
<feature type="region of interest" description="Disordered" evidence="1">
    <location>
        <begin position="22"/>
        <end position="60"/>
    </location>
</feature>
<feature type="compositionally biased region" description="Acidic residues" evidence="1">
    <location>
        <begin position="399"/>
        <end position="411"/>
    </location>
</feature>
<dbReference type="AlphaFoldDB" id="A0AAD9ZGR8"/>
<evidence type="ECO:0000313" key="3">
    <source>
        <dbReference type="EMBL" id="KAK3176364.1"/>
    </source>
</evidence>
<evidence type="ECO:0000256" key="1">
    <source>
        <dbReference type="SAM" id="MobiDB-lite"/>
    </source>
</evidence>
<dbReference type="Pfam" id="PF08595">
    <property type="entry name" value="RXT2_N"/>
    <property type="match status" value="1"/>
</dbReference>
<dbReference type="InterPro" id="IPR039602">
    <property type="entry name" value="Rxt2"/>
</dbReference>
<feature type="region of interest" description="Disordered" evidence="1">
    <location>
        <begin position="208"/>
        <end position="281"/>
    </location>
</feature>
<feature type="compositionally biased region" description="Low complexity" evidence="1">
    <location>
        <begin position="424"/>
        <end position="436"/>
    </location>
</feature>
<feature type="compositionally biased region" description="Basic and acidic residues" evidence="1">
    <location>
        <begin position="340"/>
        <end position="349"/>
    </location>
</feature>
<proteinExistence type="predicted"/>
<feature type="region of interest" description="Disordered" evidence="1">
    <location>
        <begin position="541"/>
        <end position="565"/>
    </location>
</feature>
<evidence type="ECO:0000259" key="2">
    <source>
        <dbReference type="Pfam" id="PF08595"/>
    </source>
</evidence>
<feature type="domain" description="Transcriptional regulatory protein RXT2 N-terminal" evidence="2">
    <location>
        <begin position="35"/>
        <end position="173"/>
    </location>
</feature>
<feature type="region of interest" description="Disordered" evidence="1">
    <location>
        <begin position="331"/>
        <end position="448"/>
    </location>
</feature>
<dbReference type="GO" id="GO:0005829">
    <property type="term" value="C:cytosol"/>
    <property type="evidence" value="ECO:0007669"/>
    <property type="project" value="TreeGrafter"/>
</dbReference>
<keyword evidence="4" id="KW-1185">Reference proteome</keyword>
<reference evidence="3" key="1">
    <citation type="submission" date="2022-11" db="EMBL/GenBank/DDBJ databases">
        <title>Chromosomal genome sequence assembly and mating type (MAT) locus characterization of the leprose asexual lichenized fungus Lepraria neglecta (Nyl.) Erichsen.</title>
        <authorList>
            <person name="Allen J.L."/>
            <person name="Pfeffer B."/>
        </authorList>
    </citation>
    <scope>NUCLEOTIDE SEQUENCE</scope>
    <source>
        <strain evidence="3">Allen 5258</strain>
    </source>
</reference>
<dbReference type="GO" id="GO:0033698">
    <property type="term" value="C:Rpd3L complex"/>
    <property type="evidence" value="ECO:0007669"/>
    <property type="project" value="TreeGrafter"/>
</dbReference>
<feature type="region of interest" description="Disordered" evidence="1">
    <location>
        <begin position="77"/>
        <end position="104"/>
    </location>
</feature>
<feature type="compositionally biased region" description="Acidic residues" evidence="1">
    <location>
        <begin position="86"/>
        <end position="99"/>
    </location>
</feature>
<dbReference type="InterPro" id="IPR013904">
    <property type="entry name" value="RXT2_N"/>
</dbReference>
<dbReference type="EMBL" id="JASNWA010000004">
    <property type="protein sequence ID" value="KAK3176364.1"/>
    <property type="molecule type" value="Genomic_DNA"/>
</dbReference>
<sequence length="565" mass="62493">MAQAALIADTIAGMKRAIARYQDSSDSDEPYLQPTNRGNKLKRKAHHIQDRLSGRSRGPKVYKRSIEHAGYKRDILRRNPKRYDGDGDEIPSDESDEEADARAAEDNPYAEIRLEDLLMPLTSAASLPDHPSLSVPYISTTLTDMVQQACVMVQREKKTLSNAKQLLTKFRGDETWIPCGLLYSESDEEMFNTDKLYKNLASSRMSQYSNGSTARDVANGNLDDDRTLDNRLGSKSSMHFDSANGAVNGTHEGPTAASSIATNETVTNSTLPPDSPMTEASAELSINATSEVHNVEMAEPDDNTVTKHDSGPGDADEANRRLEEEIVNIIGPEVSIISQERPEDTKDEGMPSAQDAVDHKMDATRAIQQQDESIGVPGPATGAVDAPVNHNTVPGAEDGKEEDGEADVEDENGSRRAPRRMRTRAQAQAASEPTPSSRDDSPDSWVPREIHPLFLIPEAALPDKDFGLPPSEADETRRMLMTYVQKQEEVCRGAEKIYDGLLEADRKRKTVFKWCKAEGHVGEMSDGEDWYDKEEWGLEDDLRKGHNDDEDDNVIQGKKTRGRRA</sequence>
<dbReference type="PANTHER" id="PTHR28232:SF1">
    <property type="entry name" value="TRANSCRIPTIONAL REGULATORY PROTEIN RXT2"/>
    <property type="match status" value="1"/>
</dbReference>
<accession>A0AAD9ZGR8</accession>
<gene>
    <name evidence="3" type="ORF">OEA41_007687</name>
</gene>
<dbReference type="Proteomes" id="UP001276659">
    <property type="component" value="Unassembled WGS sequence"/>
</dbReference>
<dbReference type="PANTHER" id="PTHR28232">
    <property type="entry name" value="TRANSCRIPTIONAL REGULATORY PROTEIN RXT2"/>
    <property type="match status" value="1"/>
</dbReference>
<evidence type="ECO:0000313" key="4">
    <source>
        <dbReference type="Proteomes" id="UP001276659"/>
    </source>
</evidence>
<feature type="compositionally biased region" description="Basic and acidic residues" evidence="1">
    <location>
        <begin position="437"/>
        <end position="448"/>
    </location>
</feature>
<feature type="region of interest" description="Disordered" evidence="1">
    <location>
        <begin position="297"/>
        <end position="316"/>
    </location>
</feature>